<comment type="caution">
    <text evidence="3">The sequence shown here is derived from an EMBL/GenBank/DDBJ whole genome shotgun (WGS) entry which is preliminary data.</text>
</comment>
<evidence type="ECO:0000256" key="2">
    <source>
        <dbReference type="SAM" id="MobiDB-lite"/>
    </source>
</evidence>
<gene>
    <name evidence="3" type="ORF">POCTA_138.1.T0350062</name>
</gene>
<dbReference type="Proteomes" id="UP000683925">
    <property type="component" value="Unassembled WGS sequence"/>
</dbReference>
<organism evidence="3 4">
    <name type="scientific">Paramecium octaurelia</name>
    <dbReference type="NCBI Taxonomy" id="43137"/>
    <lineage>
        <taxon>Eukaryota</taxon>
        <taxon>Sar</taxon>
        <taxon>Alveolata</taxon>
        <taxon>Ciliophora</taxon>
        <taxon>Intramacronucleata</taxon>
        <taxon>Oligohymenophorea</taxon>
        <taxon>Peniculida</taxon>
        <taxon>Parameciidae</taxon>
        <taxon>Paramecium</taxon>
    </lineage>
</organism>
<feature type="region of interest" description="Disordered" evidence="2">
    <location>
        <begin position="258"/>
        <end position="325"/>
    </location>
</feature>
<name>A0A8S1TWA4_PAROT</name>
<dbReference type="OMA" id="GKATCDY"/>
<feature type="compositionally biased region" description="Polar residues" evidence="2">
    <location>
        <begin position="287"/>
        <end position="305"/>
    </location>
</feature>
<sequence>MNYQKSRILSDNEIQSIYEQLQTNLKLMTECLKHNKTLMKDFGKATCDYGDKIEDLSKRTIKDMMKINTNYILKEMSGQIKIIGSQIMGTSQAIKELMNPIVEEGKALKQSYNDYVKQINQRKKDQEEQFKKLDDLKTKIAVYQTSVYPIEKQMTSQFRQLKQQEQMMIEEQKLKYMYVGQCKTDLNNFIIEENQIVEQKTNQITLKCYELVSQCLDEYNKKFKDIAQVKHLMDYSMKSFDRSSKRSITPSKVCALSHCSSQNGHSQRSRSRSPSTQIQGMERFRDNNNNSKQDISNAKNNQCQKENLHRKDPSRDALVSTRNQSKSLVKKNDDFNVVESEIFEDFLNKNYNNNNNKSIGHSKSRSILKENFNDTTQHMIKPQSKINIKQRGDSRRQISNRVTSDEDYI</sequence>
<keyword evidence="1" id="KW-0175">Coiled coil</keyword>
<proteinExistence type="predicted"/>
<keyword evidence="4" id="KW-1185">Reference proteome</keyword>
<dbReference type="AlphaFoldDB" id="A0A8S1TWA4"/>
<feature type="region of interest" description="Disordered" evidence="2">
    <location>
        <begin position="380"/>
        <end position="409"/>
    </location>
</feature>
<evidence type="ECO:0000256" key="1">
    <source>
        <dbReference type="SAM" id="Coils"/>
    </source>
</evidence>
<evidence type="ECO:0000313" key="3">
    <source>
        <dbReference type="EMBL" id="CAD8158191.1"/>
    </source>
</evidence>
<accession>A0A8S1TWA4</accession>
<feature type="compositionally biased region" description="Basic and acidic residues" evidence="2">
    <location>
        <begin position="306"/>
        <end position="315"/>
    </location>
</feature>
<feature type="coiled-coil region" evidence="1">
    <location>
        <begin position="109"/>
        <end position="136"/>
    </location>
</feature>
<reference evidence="3" key="1">
    <citation type="submission" date="2021-01" db="EMBL/GenBank/DDBJ databases">
        <authorList>
            <consortium name="Genoscope - CEA"/>
            <person name="William W."/>
        </authorList>
    </citation>
    <scope>NUCLEOTIDE SEQUENCE</scope>
</reference>
<dbReference type="EMBL" id="CAJJDP010000035">
    <property type="protein sequence ID" value="CAD8158191.1"/>
    <property type="molecule type" value="Genomic_DNA"/>
</dbReference>
<dbReference type="OrthoDB" id="301326at2759"/>
<protein>
    <submittedName>
        <fullName evidence="3">Uncharacterized protein</fullName>
    </submittedName>
</protein>
<evidence type="ECO:0000313" key="4">
    <source>
        <dbReference type="Proteomes" id="UP000683925"/>
    </source>
</evidence>